<name>A0ABY6KEB6_9ARAC</name>
<reference evidence="1 2" key="1">
    <citation type="submission" date="2022-01" db="EMBL/GenBank/DDBJ databases">
        <title>A chromosomal length assembly of Cordylochernes scorpioides.</title>
        <authorList>
            <person name="Zeh D."/>
            <person name="Zeh J."/>
        </authorList>
    </citation>
    <scope>NUCLEOTIDE SEQUENCE [LARGE SCALE GENOMIC DNA]</scope>
    <source>
        <strain evidence="1">IN4F17</strain>
        <tissue evidence="1">Whole Body</tissue>
    </source>
</reference>
<evidence type="ECO:0000313" key="1">
    <source>
        <dbReference type="EMBL" id="UYV67176.1"/>
    </source>
</evidence>
<organism evidence="1 2">
    <name type="scientific">Cordylochernes scorpioides</name>
    <dbReference type="NCBI Taxonomy" id="51811"/>
    <lineage>
        <taxon>Eukaryota</taxon>
        <taxon>Metazoa</taxon>
        <taxon>Ecdysozoa</taxon>
        <taxon>Arthropoda</taxon>
        <taxon>Chelicerata</taxon>
        <taxon>Arachnida</taxon>
        <taxon>Pseudoscorpiones</taxon>
        <taxon>Cheliferoidea</taxon>
        <taxon>Chernetidae</taxon>
        <taxon>Cordylochernes</taxon>
    </lineage>
</organism>
<protein>
    <submittedName>
        <fullName evidence="1">Uncharacterized protein</fullName>
    </submittedName>
</protein>
<accession>A0ABY6KEB6</accession>
<proteinExistence type="predicted"/>
<gene>
    <name evidence="1" type="ORF">LAZ67_4004248</name>
</gene>
<evidence type="ECO:0000313" key="2">
    <source>
        <dbReference type="Proteomes" id="UP001235939"/>
    </source>
</evidence>
<sequence>MYRRYVADYSDCQPAFGLKGHLQPIPVPKIAFEKVGMDLLRKFPTSECGNR</sequence>
<dbReference type="Proteomes" id="UP001235939">
    <property type="component" value="Chromosome 04"/>
</dbReference>
<dbReference type="EMBL" id="CP092866">
    <property type="protein sequence ID" value="UYV67176.1"/>
    <property type="molecule type" value="Genomic_DNA"/>
</dbReference>
<keyword evidence="2" id="KW-1185">Reference proteome</keyword>